<dbReference type="AlphaFoldDB" id="A0A699GUK0"/>
<reference evidence="2" key="1">
    <citation type="journal article" date="2019" name="Sci. Rep.">
        <title>Draft genome of Tanacetum cinerariifolium, the natural source of mosquito coil.</title>
        <authorList>
            <person name="Yamashiro T."/>
            <person name="Shiraishi A."/>
            <person name="Satake H."/>
            <person name="Nakayama K."/>
        </authorList>
    </citation>
    <scope>NUCLEOTIDE SEQUENCE</scope>
</reference>
<evidence type="ECO:0000313" key="2">
    <source>
        <dbReference type="EMBL" id="GEV28754.1"/>
    </source>
</evidence>
<sequence>MEESGKGPASESSARKKGRTVAITTEDIQKRRNDVKARTTLLLALPDEHQLRFNKYETAKELWEAILKTFETLEQTFNRLQAIVSHLEFMDVEIKQDDLNQMFLTSLAPEWLRYTIVWRNRDDLDSISLDDMYNHLKVYEPEVQKKSESNSQNIAFISSSNTSSRKGEVHTASVPTAKNAEHLGVKTKEREKATNKEENHALIADDEVPTEFALMAKSSSSSDNEVYDDSYCSKSCRKNTKNLNTKISKINEELSDYETDLYNYKRGLSQVEARLVEFKENEVKYCERIRVLERDVEIRDNKIEYLKNELEQKDLSWTGLPEFVDDTVTDYRSIMSKPMIKFVKEADYPIVIKINNTENAGKSIVKYAEMYRNISKVVKNQPRVPRVSTVTEKIPTIDSKFPTAKSTLTANLGDKGKAVKASACWIQRPKQNTSKQDFKLNDDTNVVLRTPRQHNMYSIDLNNIVPHNNLTCLVAKASVDEKKTEHNTDFHQIVDFLEASHIRIETTDLETKIIATVDGKPRSISESSLRMHLKLNDEEGISSLPDAELFENLSLMGYNILPNQSCNIATAMVCLATNRVYNFSKIIFDDEPASLLKDDRQGEAFPTVSSLDAGQDMENIAKTSAMPHESSPRVLSLDADEGNIGEEFGADKSTEKRSNDTEEMVNVLSSTEAVNILSSGGATASVSPADVFPTAGVPTVSEIFPTVSAIFTTASVATPYTRRSRGITIGSLWPMRIPIISAKDKRKEKVTETKVPKKNKLQEQIDAQVARVVEEEFARENQRLSKHAARDYKIARIHAEEELKLMIGGLNRSNEVIAKHLSEYKQAEADLSVGKKIELISELVKYQGHLAKILKYQAHQSKPSSKKEQRMFYMSVIKSHAGWKT</sequence>
<dbReference type="EMBL" id="BKCJ010019399">
    <property type="protein sequence ID" value="GEV28754.1"/>
    <property type="molecule type" value="Genomic_DNA"/>
</dbReference>
<gene>
    <name evidence="2" type="ORF">Tci_100731</name>
</gene>
<feature type="region of interest" description="Disordered" evidence="1">
    <location>
        <begin position="1"/>
        <end position="20"/>
    </location>
</feature>
<protein>
    <submittedName>
        <fullName evidence="2">Ribonuclease H-like domain-containing protein</fullName>
    </submittedName>
</protein>
<name>A0A699GUK0_TANCI</name>
<comment type="caution">
    <text evidence="2">The sequence shown here is derived from an EMBL/GenBank/DDBJ whole genome shotgun (WGS) entry which is preliminary data.</text>
</comment>
<dbReference type="Pfam" id="PF14223">
    <property type="entry name" value="Retrotran_gag_2"/>
    <property type="match status" value="1"/>
</dbReference>
<organism evidence="2">
    <name type="scientific">Tanacetum cinerariifolium</name>
    <name type="common">Dalmatian daisy</name>
    <name type="synonym">Chrysanthemum cinerariifolium</name>
    <dbReference type="NCBI Taxonomy" id="118510"/>
    <lineage>
        <taxon>Eukaryota</taxon>
        <taxon>Viridiplantae</taxon>
        <taxon>Streptophyta</taxon>
        <taxon>Embryophyta</taxon>
        <taxon>Tracheophyta</taxon>
        <taxon>Spermatophyta</taxon>
        <taxon>Magnoliopsida</taxon>
        <taxon>eudicotyledons</taxon>
        <taxon>Gunneridae</taxon>
        <taxon>Pentapetalae</taxon>
        <taxon>asterids</taxon>
        <taxon>campanulids</taxon>
        <taxon>Asterales</taxon>
        <taxon>Asteraceae</taxon>
        <taxon>Asteroideae</taxon>
        <taxon>Anthemideae</taxon>
        <taxon>Anthemidinae</taxon>
        <taxon>Tanacetum</taxon>
    </lineage>
</organism>
<accession>A0A699GUK0</accession>
<evidence type="ECO:0000256" key="1">
    <source>
        <dbReference type="SAM" id="MobiDB-lite"/>
    </source>
</evidence>
<proteinExistence type="predicted"/>